<dbReference type="NCBIfam" id="NF004231">
    <property type="entry name" value="PRK05679.1"/>
    <property type="match status" value="1"/>
</dbReference>
<dbReference type="EC" id="1.4.3.5" evidence="5"/>
<dbReference type="GO" id="GO:0008615">
    <property type="term" value="P:pyridoxine biosynthetic process"/>
    <property type="evidence" value="ECO:0007669"/>
    <property type="project" value="UniProtKB-UniRule"/>
</dbReference>
<comment type="similarity">
    <text evidence="1 5">Belongs to the pyridoxamine 5'-phosphate oxidase family.</text>
</comment>
<feature type="binding site" evidence="5">
    <location>
        <position position="147"/>
    </location>
    <ligand>
        <name>FMN</name>
        <dbReference type="ChEBI" id="CHEBI:58210"/>
    </ligand>
</feature>
<organism evidence="9 10">
    <name type="scientific">Actinopolymorpha singaporensis</name>
    <dbReference type="NCBI Taxonomy" id="117157"/>
    <lineage>
        <taxon>Bacteria</taxon>
        <taxon>Bacillati</taxon>
        <taxon>Actinomycetota</taxon>
        <taxon>Actinomycetes</taxon>
        <taxon>Propionibacteriales</taxon>
        <taxon>Actinopolymorphaceae</taxon>
        <taxon>Actinopolymorpha</taxon>
    </lineage>
</organism>
<keyword evidence="10" id="KW-1185">Reference proteome</keyword>
<evidence type="ECO:0000256" key="3">
    <source>
        <dbReference type="ARBA" id="ARBA00022643"/>
    </source>
</evidence>
<feature type="binding site" evidence="5">
    <location>
        <begin position="140"/>
        <end position="141"/>
    </location>
    <ligand>
        <name>FMN</name>
        <dbReference type="ChEBI" id="CHEBI:58210"/>
    </ligand>
</feature>
<dbReference type="SUPFAM" id="SSF50475">
    <property type="entry name" value="FMN-binding split barrel"/>
    <property type="match status" value="1"/>
</dbReference>
<feature type="binding site" evidence="5">
    <location>
        <position position="250"/>
    </location>
    <ligand>
        <name>FMN</name>
        <dbReference type="ChEBI" id="CHEBI:58210"/>
    </ligand>
</feature>
<comment type="pathway">
    <text evidence="5">Cofactor metabolism; pyridoxal 5'-phosphate salvage; pyridoxal 5'-phosphate from pyridoxamine 5'-phosphate: step 1/1.</text>
</comment>
<evidence type="ECO:0000256" key="6">
    <source>
        <dbReference type="SAM" id="MobiDB-lite"/>
    </source>
</evidence>
<dbReference type="OrthoDB" id="9780392at2"/>
<protein>
    <recommendedName>
        <fullName evidence="5">Pyridoxine/pyridoxamine 5'-phosphate oxidase</fullName>
        <ecNumber evidence="5">1.4.3.5</ecNumber>
    </recommendedName>
    <alternativeName>
        <fullName evidence="5">PNP/PMP oxidase</fullName>
        <shortName evidence="5">PNPOx</shortName>
    </alternativeName>
    <alternativeName>
        <fullName evidence="5">Pyridoxal 5'-phosphate synthase</fullName>
    </alternativeName>
</protein>
<feature type="binding site" evidence="5">
    <location>
        <begin position="256"/>
        <end position="258"/>
    </location>
    <ligand>
        <name>substrate</name>
    </ligand>
</feature>
<keyword evidence="4 5" id="KW-0560">Oxidoreductase</keyword>
<evidence type="ECO:0000313" key="10">
    <source>
        <dbReference type="Proteomes" id="UP000198983"/>
    </source>
</evidence>
<dbReference type="Gene3D" id="2.30.110.10">
    <property type="entry name" value="Electron Transport, Fmn-binding Protein, Chain A"/>
    <property type="match status" value="1"/>
</dbReference>
<dbReference type="Proteomes" id="UP000198983">
    <property type="component" value="Chromosome I"/>
</dbReference>
<dbReference type="STRING" id="117157.SAMN04489717_0310"/>
<feature type="binding site" evidence="5">
    <location>
        <begin position="125"/>
        <end position="130"/>
    </location>
    <ligand>
        <name>FMN</name>
        <dbReference type="ChEBI" id="CHEBI:58210"/>
    </ligand>
</feature>
<comment type="catalytic activity">
    <reaction evidence="5">
        <text>pyridoxamine 5'-phosphate + O2 + H2O = pyridoxal 5'-phosphate + H2O2 + NH4(+)</text>
        <dbReference type="Rhea" id="RHEA:15817"/>
        <dbReference type="ChEBI" id="CHEBI:15377"/>
        <dbReference type="ChEBI" id="CHEBI:15379"/>
        <dbReference type="ChEBI" id="CHEBI:16240"/>
        <dbReference type="ChEBI" id="CHEBI:28938"/>
        <dbReference type="ChEBI" id="CHEBI:58451"/>
        <dbReference type="ChEBI" id="CHEBI:597326"/>
        <dbReference type="EC" id="1.4.3.5"/>
    </reaction>
</comment>
<evidence type="ECO:0000259" key="7">
    <source>
        <dbReference type="Pfam" id="PF01243"/>
    </source>
</evidence>
<comment type="catalytic activity">
    <reaction evidence="5">
        <text>pyridoxine 5'-phosphate + O2 = pyridoxal 5'-phosphate + H2O2</text>
        <dbReference type="Rhea" id="RHEA:15149"/>
        <dbReference type="ChEBI" id="CHEBI:15379"/>
        <dbReference type="ChEBI" id="CHEBI:16240"/>
        <dbReference type="ChEBI" id="CHEBI:58589"/>
        <dbReference type="ChEBI" id="CHEBI:597326"/>
        <dbReference type="EC" id="1.4.3.5"/>
    </reaction>
</comment>
<comment type="caution">
    <text evidence="5">Lacks conserved residue(s) required for the propagation of feature annotation.</text>
</comment>
<dbReference type="GO" id="GO:0010181">
    <property type="term" value="F:FMN binding"/>
    <property type="evidence" value="ECO:0007669"/>
    <property type="project" value="UniProtKB-UniRule"/>
</dbReference>
<keyword evidence="3 5" id="KW-0288">FMN</keyword>
<dbReference type="HAMAP" id="MF_01629">
    <property type="entry name" value="PdxH"/>
    <property type="match status" value="1"/>
</dbReference>
<accession>A0A1H1LFK0</accession>
<feature type="binding site" evidence="5">
    <location>
        <position position="130"/>
    </location>
    <ligand>
        <name>substrate</name>
    </ligand>
</feature>
<reference evidence="9 10" key="1">
    <citation type="submission" date="2016-10" db="EMBL/GenBank/DDBJ databases">
        <authorList>
            <person name="de Groot N.N."/>
        </authorList>
    </citation>
    <scope>NUCLEOTIDE SEQUENCE [LARGE SCALE GENOMIC DNA]</scope>
    <source>
        <strain evidence="9 10">DSM 22024</strain>
    </source>
</reference>
<dbReference type="EMBL" id="LT629732">
    <property type="protein sequence ID" value="SDR73318.1"/>
    <property type="molecule type" value="Genomic_DNA"/>
</dbReference>
<feature type="binding site" evidence="5">
    <location>
        <position position="169"/>
    </location>
    <ligand>
        <name>FMN</name>
        <dbReference type="ChEBI" id="CHEBI:58210"/>
    </ligand>
</feature>
<feature type="binding site" evidence="5">
    <location>
        <position position="191"/>
    </location>
    <ligand>
        <name>substrate</name>
    </ligand>
</feature>
<comment type="cofactor">
    <cofactor evidence="5">
        <name>FMN</name>
        <dbReference type="ChEBI" id="CHEBI:58210"/>
    </cofactor>
    <text evidence="5">Binds 1 FMN per subunit.</text>
</comment>
<dbReference type="GO" id="GO:0004733">
    <property type="term" value="F:pyridoxamine phosphate oxidase activity"/>
    <property type="evidence" value="ECO:0007669"/>
    <property type="project" value="UniProtKB-UniRule"/>
</dbReference>
<feature type="domain" description="Pyridoxine 5'-phosphate oxidase dimerisation C-terminal" evidence="8">
    <location>
        <begin position="237"/>
        <end position="277"/>
    </location>
</feature>
<dbReference type="PANTHER" id="PTHR10851">
    <property type="entry name" value="PYRIDOXINE-5-PHOSPHATE OXIDASE"/>
    <property type="match status" value="1"/>
</dbReference>
<proteinExistence type="inferred from homology"/>
<keyword evidence="2 5" id="KW-0285">Flavoprotein</keyword>
<dbReference type="PROSITE" id="PS01064">
    <property type="entry name" value="PYRIDOX_OXIDASE"/>
    <property type="match status" value="1"/>
</dbReference>
<sequence length="277" mass="30652">MDAHDDETGGTRRGPRTAGEEPPVRPEPPLGVEPPLGAEPPFGSEPASFEREVHRSAPPAQLPSAARLAELRRRYGRGELVESELPGDPLVLFHTWLADALAEKVPEPNAMVVATVGADGVPSARTVLLKGLDERGFVFYTNYGSAKAADLDAHPKAALVFPWHAMERQVRVTGPAARVSREESAAYFASRPLESRLGAWASPQSQVVADRESLDRAYAETAERFAGIEDVPLPDFWGGYRVRPEVVEFWQGRQGRMHDRVRYRRTDEDWITERLAP</sequence>
<dbReference type="AlphaFoldDB" id="A0A1H1LFK0"/>
<dbReference type="PANTHER" id="PTHR10851:SF0">
    <property type="entry name" value="PYRIDOXINE-5'-PHOSPHATE OXIDASE"/>
    <property type="match status" value="1"/>
</dbReference>
<evidence type="ECO:0000256" key="2">
    <source>
        <dbReference type="ARBA" id="ARBA00022630"/>
    </source>
</evidence>
<feature type="region of interest" description="Disordered" evidence="6">
    <location>
        <begin position="1"/>
        <end position="64"/>
    </location>
</feature>
<dbReference type="Pfam" id="PF01243">
    <property type="entry name" value="PNPOx_N"/>
    <property type="match status" value="1"/>
</dbReference>
<feature type="compositionally biased region" description="Basic and acidic residues" evidence="6">
    <location>
        <begin position="1"/>
        <end position="10"/>
    </location>
</feature>
<dbReference type="NCBIfam" id="TIGR00558">
    <property type="entry name" value="pdxH"/>
    <property type="match status" value="1"/>
</dbReference>
<dbReference type="RefSeq" id="WP_092649859.1">
    <property type="nucleotide sequence ID" value="NZ_LT629732.1"/>
</dbReference>
<evidence type="ECO:0000256" key="4">
    <source>
        <dbReference type="ARBA" id="ARBA00023002"/>
    </source>
</evidence>
<dbReference type="Pfam" id="PF10590">
    <property type="entry name" value="PNP_phzG_C"/>
    <property type="match status" value="1"/>
</dbReference>
<comment type="function">
    <text evidence="5">Catalyzes the oxidation of either pyridoxine 5'-phosphate (PNP) or pyridoxamine 5'-phosphate (PMP) into pyridoxal 5'-phosphate (PLP).</text>
</comment>
<keyword evidence="5" id="KW-0664">Pyridoxine biosynthesis</keyword>
<evidence type="ECO:0000256" key="5">
    <source>
        <dbReference type="HAMAP-Rule" id="MF_01629"/>
    </source>
</evidence>
<dbReference type="UniPathway" id="UPA01068">
    <property type="reaction ID" value="UER00304"/>
</dbReference>
<dbReference type="InterPro" id="IPR011576">
    <property type="entry name" value="Pyridox_Oxase_N"/>
</dbReference>
<dbReference type="InterPro" id="IPR019740">
    <property type="entry name" value="Pyridox_Oxase_CS"/>
</dbReference>
<gene>
    <name evidence="5" type="primary">pdxH</name>
    <name evidence="9" type="ORF">SAMN04489717_0310</name>
</gene>
<dbReference type="InterPro" id="IPR012349">
    <property type="entry name" value="Split_barrel_FMN-bd"/>
</dbReference>
<comment type="pathway">
    <text evidence="5">Cofactor metabolism; pyridoxal 5'-phosphate salvage; pyridoxal 5'-phosphate from pyridoxine 5'-phosphate: step 1/1.</text>
</comment>
<evidence type="ECO:0000313" key="9">
    <source>
        <dbReference type="EMBL" id="SDR73318.1"/>
    </source>
</evidence>
<dbReference type="InterPro" id="IPR000659">
    <property type="entry name" value="Pyridox_Oxase"/>
</dbReference>
<evidence type="ECO:0000259" key="8">
    <source>
        <dbReference type="Pfam" id="PF10590"/>
    </source>
</evidence>
<feature type="binding site" evidence="5">
    <location>
        <position position="195"/>
    </location>
    <ligand>
        <name>substrate</name>
    </ligand>
</feature>
<feature type="binding site" evidence="5">
    <location>
        <position position="187"/>
    </location>
    <ligand>
        <name>substrate</name>
    </ligand>
</feature>
<feature type="binding site" evidence="5">
    <location>
        <begin position="204"/>
        <end position="205"/>
    </location>
    <ligand>
        <name>FMN</name>
        <dbReference type="ChEBI" id="CHEBI:58210"/>
    </ligand>
</feature>
<name>A0A1H1LFK0_9ACTN</name>
<feature type="domain" description="Pyridoxamine 5'-phosphate oxidase N-terminal" evidence="7">
    <location>
        <begin position="98"/>
        <end position="220"/>
    </location>
</feature>
<evidence type="ECO:0000256" key="1">
    <source>
        <dbReference type="ARBA" id="ARBA00007301"/>
    </source>
</evidence>
<dbReference type="InterPro" id="IPR019576">
    <property type="entry name" value="Pyridoxamine_oxidase_dimer_C"/>
</dbReference>
<comment type="subunit">
    <text evidence="5">Homodimer.</text>
</comment>
<feature type="binding site" evidence="5">
    <location>
        <position position="260"/>
    </location>
    <ligand>
        <name>FMN</name>
        <dbReference type="ChEBI" id="CHEBI:58210"/>
    </ligand>
</feature>